<dbReference type="GO" id="GO:0030154">
    <property type="term" value="P:cell differentiation"/>
    <property type="evidence" value="ECO:0007669"/>
    <property type="project" value="TreeGrafter"/>
</dbReference>
<evidence type="ECO:0000256" key="5">
    <source>
        <dbReference type="ARBA" id="ARBA00023125"/>
    </source>
</evidence>
<dbReference type="OrthoDB" id="8832025at2759"/>
<dbReference type="SUPFAM" id="SSF57716">
    <property type="entry name" value="Glucocorticoid receptor-like (DNA-binding domain)"/>
    <property type="match status" value="1"/>
</dbReference>
<accession>A0A815BUH2</accession>
<proteinExistence type="predicted"/>
<dbReference type="Pfam" id="PF00105">
    <property type="entry name" value="zf-C4"/>
    <property type="match status" value="1"/>
</dbReference>
<dbReference type="InterPro" id="IPR035500">
    <property type="entry name" value="NHR-like_dom_sf"/>
</dbReference>
<dbReference type="GO" id="GO:0000978">
    <property type="term" value="F:RNA polymerase II cis-regulatory region sequence-specific DNA binding"/>
    <property type="evidence" value="ECO:0007669"/>
    <property type="project" value="TreeGrafter"/>
</dbReference>
<reference evidence="11" key="1">
    <citation type="submission" date="2021-02" db="EMBL/GenBank/DDBJ databases">
        <authorList>
            <person name="Nowell W R."/>
        </authorList>
    </citation>
    <scope>NUCLEOTIDE SEQUENCE</scope>
</reference>
<evidence type="ECO:0000313" key="11">
    <source>
        <dbReference type="EMBL" id="CAF1276531.1"/>
    </source>
</evidence>
<keyword evidence="7" id="KW-0675">Receptor</keyword>
<dbReference type="GO" id="GO:0000122">
    <property type="term" value="P:negative regulation of transcription by RNA polymerase II"/>
    <property type="evidence" value="ECO:0007669"/>
    <property type="project" value="TreeGrafter"/>
</dbReference>
<keyword evidence="5" id="KW-0238">DNA-binding</keyword>
<evidence type="ECO:0000256" key="3">
    <source>
        <dbReference type="ARBA" id="ARBA00022833"/>
    </source>
</evidence>
<evidence type="ECO:0000256" key="4">
    <source>
        <dbReference type="ARBA" id="ARBA00023015"/>
    </source>
</evidence>
<dbReference type="PROSITE" id="PS51030">
    <property type="entry name" value="NUCLEAR_REC_DBD_2"/>
    <property type="match status" value="1"/>
</dbReference>
<protein>
    <submittedName>
        <fullName evidence="11">Uncharacterized protein</fullName>
    </submittedName>
</protein>
<keyword evidence="3" id="KW-0862">Zinc</keyword>
<evidence type="ECO:0000259" key="10">
    <source>
        <dbReference type="PROSITE" id="PS51843"/>
    </source>
</evidence>
<evidence type="ECO:0000256" key="8">
    <source>
        <dbReference type="ARBA" id="ARBA00023242"/>
    </source>
</evidence>
<name>A0A815BUH2_9BILA</name>
<dbReference type="EMBL" id="CAJOBC010025785">
    <property type="protein sequence ID" value="CAF4068540.1"/>
    <property type="molecule type" value="Genomic_DNA"/>
</dbReference>
<evidence type="ECO:0000259" key="9">
    <source>
        <dbReference type="PROSITE" id="PS51030"/>
    </source>
</evidence>
<dbReference type="Gene3D" id="3.30.50.10">
    <property type="entry name" value="Erythroid Transcription Factor GATA-1, subunit A"/>
    <property type="match status" value="1"/>
</dbReference>
<keyword evidence="13" id="KW-1185">Reference proteome</keyword>
<dbReference type="SUPFAM" id="SSF48508">
    <property type="entry name" value="Nuclear receptor ligand-binding domain"/>
    <property type="match status" value="1"/>
</dbReference>
<comment type="caution">
    <text evidence="11">The sequence shown here is derived from an EMBL/GenBank/DDBJ whole genome shotgun (WGS) entry which is preliminary data.</text>
</comment>
<feature type="domain" description="NR LBD" evidence="10">
    <location>
        <begin position="117"/>
        <end position="361"/>
    </location>
</feature>
<dbReference type="Gene3D" id="1.10.565.10">
    <property type="entry name" value="Retinoid X Receptor"/>
    <property type="match status" value="1"/>
</dbReference>
<evidence type="ECO:0000256" key="2">
    <source>
        <dbReference type="ARBA" id="ARBA00022771"/>
    </source>
</evidence>
<dbReference type="Proteomes" id="UP000663829">
    <property type="component" value="Unassembled WGS sequence"/>
</dbReference>
<dbReference type="InterPro" id="IPR013088">
    <property type="entry name" value="Znf_NHR/GATA"/>
</dbReference>
<keyword evidence="4" id="KW-0805">Transcription regulation</keyword>
<dbReference type="PANTHER" id="PTHR24082">
    <property type="entry name" value="NUCLEAR HORMONE RECEPTOR"/>
    <property type="match status" value="1"/>
</dbReference>
<keyword evidence="1" id="KW-0479">Metal-binding</keyword>
<keyword evidence="6" id="KW-0804">Transcription</keyword>
<dbReference type="SMART" id="SM00399">
    <property type="entry name" value="ZnF_C4"/>
    <property type="match status" value="1"/>
</dbReference>
<keyword evidence="8" id="KW-0539">Nucleus</keyword>
<dbReference type="InterPro" id="IPR001628">
    <property type="entry name" value="Znf_hrmn_rcpt"/>
</dbReference>
<dbReference type="GO" id="GO:0004879">
    <property type="term" value="F:nuclear receptor activity"/>
    <property type="evidence" value="ECO:0007669"/>
    <property type="project" value="TreeGrafter"/>
</dbReference>
<feature type="domain" description="Nuclear receptor" evidence="9">
    <location>
        <begin position="1"/>
        <end position="47"/>
    </location>
</feature>
<dbReference type="GO" id="GO:0008270">
    <property type="term" value="F:zinc ion binding"/>
    <property type="evidence" value="ECO:0007669"/>
    <property type="project" value="UniProtKB-KW"/>
</dbReference>
<gene>
    <name evidence="11" type="ORF">GPM918_LOCUS27346</name>
    <name evidence="12" type="ORF">SRO942_LOCUS27654</name>
</gene>
<evidence type="ECO:0000256" key="1">
    <source>
        <dbReference type="ARBA" id="ARBA00022723"/>
    </source>
</evidence>
<organism evidence="11 13">
    <name type="scientific">Didymodactylos carnosus</name>
    <dbReference type="NCBI Taxonomy" id="1234261"/>
    <lineage>
        <taxon>Eukaryota</taxon>
        <taxon>Metazoa</taxon>
        <taxon>Spiralia</taxon>
        <taxon>Gnathifera</taxon>
        <taxon>Rotifera</taxon>
        <taxon>Eurotatoria</taxon>
        <taxon>Bdelloidea</taxon>
        <taxon>Philodinida</taxon>
        <taxon>Philodinidae</taxon>
        <taxon>Didymodactylos</taxon>
    </lineage>
</organism>
<dbReference type="EMBL" id="CAJNOQ010011424">
    <property type="protein sequence ID" value="CAF1276531.1"/>
    <property type="molecule type" value="Genomic_DNA"/>
</dbReference>
<dbReference type="Proteomes" id="UP000681722">
    <property type="component" value="Unassembled WGS sequence"/>
</dbReference>
<dbReference type="InterPro" id="IPR050234">
    <property type="entry name" value="Nuclear_hormone_rcpt_NR1"/>
</dbReference>
<dbReference type="GO" id="GO:0045944">
    <property type="term" value="P:positive regulation of transcription by RNA polymerase II"/>
    <property type="evidence" value="ECO:0007669"/>
    <property type="project" value="TreeGrafter"/>
</dbReference>
<evidence type="ECO:0000313" key="12">
    <source>
        <dbReference type="EMBL" id="CAF4068540.1"/>
    </source>
</evidence>
<dbReference type="InterPro" id="IPR000536">
    <property type="entry name" value="Nucl_hrmn_rcpt_lig-bd"/>
</dbReference>
<keyword evidence="2" id="KW-0863">Zinc-finger</keyword>
<dbReference type="AlphaFoldDB" id="A0A815BUH2"/>
<evidence type="ECO:0000313" key="13">
    <source>
        <dbReference type="Proteomes" id="UP000663829"/>
    </source>
</evidence>
<evidence type="ECO:0000256" key="7">
    <source>
        <dbReference type="ARBA" id="ARBA00023170"/>
    </source>
</evidence>
<sequence>MHSLIDKKFKCRLASECIIDVSNRKRCKACRLKKCESSGMRKEWILSDEEKCEKRRKIEENRKLREIHVAKQTNDCCSTTVQEEISEKICSAVNLTMDCDLVKCDETEQKFSQFDTNDWNILNQIQTAYSQSIQLLSMVGVPPYPFVYKLSDPLFVVNVPINISATRLIVYFKSIPEFITLTEDDKLTLIKYNLFALVIVKGVIGYNPVDDTYQDDRANDCLFNGKDAIQNYGYDFYYRYTNVTLSFLDNTVNDRLILKILLIIFLFSKGAAFTTCEYEPILQNTLQVFHAQNVYTDLLWRYCEQQFGHIQTAKMFMKLIQDFMITHCVAHCLQQYKHYKDVKPDDLTPLMQSVMHITSHE</sequence>
<dbReference type="PANTHER" id="PTHR24082:SF283">
    <property type="entry name" value="NUCLEAR HORMONE RECEPTOR HR96"/>
    <property type="match status" value="1"/>
</dbReference>
<dbReference type="PROSITE" id="PS51843">
    <property type="entry name" value="NR_LBD"/>
    <property type="match status" value="1"/>
</dbReference>
<evidence type="ECO:0000256" key="6">
    <source>
        <dbReference type="ARBA" id="ARBA00023163"/>
    </source>
</evidence>